<feature type="transmembrane region" description="Helical" evidence="2">
    <location>
        <begin position="55"/>
        <end position="75"/>
    </location>
</feature>
<organism evidence="3 4">
    <name type="scientific">Streptomyces vastus</name>
    <dbReference type="NCBI Taxonomy" id="285451"/>
    <lineage>
        <taxon>Bacteria</taxon>
        <taxon>Bacillati</taxon>
        <taxon>Actinomycetota</taxon>
        <taxon>Actinomycetes</taxon>
        <taxon>Kitasatosporales</taxon>
        <taxon>Streptomycetaceae</taxon>
        <taxon>Streptomyces</taxon>
    </lineage>
</organism>
<evidence type="ECO:0000256" key="2">
    <source>
        <dbReference type="SAM" id="Phobius"/>
    </source>
</evidence>
<dbReference type="RefSeq" id="WP_344392008.1">
    <property type="nucleotide sequence ID" value="NZ_BAAASJ010000042.1"/>
</dbReference>
<feature type="transmembrane region" description="Helical" evidence="2">
    <location>
        <begin position="12"/>
        <end position="43"/>
    </location>
</feature>
<evidence type="ECO:0000313" key="3">
    <source>
        <dbReference type="EMBL" id="GAA2641276.1"/>
    </source>
</evidence>
<keyword evidence="4" id="KW-1185">Reference proteome</keyword>
<feature type="region of interest" description="Disordered" evidence="1">
    <location>
        <begin position="93"/>
        <end position="172"/>
    </location>
</feature>
<reference evidence="3 4" key="1">
    <citation type="journal article" date="2019" name="Int. J. Syst. Evol. Microbiol.">
        <title>The Global Catalogue of Microorganisms (GCM) 10K type strain sequencing project: providing services to taxonomists for standard genome sequencing and annotation.</title>
        <authorList>
            <consortium name="The Broad Institute Genomics Platform"/>
            <consortium name="The Broad Institute Genome Sequencing Center for Infectious Disease"/>
            <person name="Wu L."/>
            <person name="Ma J."/>
        </authorList>
    </citation>
    <scope>NUCLEOTIDE SEQUENCE [LARGE SCALE GENOMIC DNA]</scope>
    <source>
        <strain evidence="3 4">JCM 4524</strain>
    </source>
</reference>
<feature type="compositionally biased region" description="Polar residues" evidence="1">
    <location>
        <begin position="157"/>
        <end position="172"/>
    </location>
</feature>
<dbReference type="Proteomes" id="UP001500151">
    <property type="component" value="Unassembled WGS sequence"/>
</dbReference>
<keyword evidence="2" id="KW-0812">Transmembrane</keyword>
<protein>
    <submittedName>
        <fullName evidence="3">Uncharacterized protein</fullName>
    </submittedName>
</protein>
<feature type="compositionally biased region" description="Basic residues" evidence="1">
    <location>
        <begin position="121"/>
        <end position="146"/>
    </location>
</feature>
<keyword evidence="2" id="KW-1133">Transmembrane helix</keyword>
<keyword evidence="2" id="KW-0472">Membrane</keyword>
<accession>A0ABN3R1N2</accession>
<name>A0ABN3R1N2_9ACTN</name>
<sequence>MIGAVAFDRGSRAFWTLVTVSVIIRAVVVYVACCLTMALAWQVGHRGTGVLLSGSTWAGAVLLALAVIGGIRSAVHLWKGLRATRALGHEVRARAPDDSTRSDGSLGRNGAVVTFSVSKPRPGRPVRRGRPALRHRARHHRCRAPTRRAGPPAAQERQATSPTTVHQVNDFG</sequence>
<dbReference type="EMBL" id="BAAASJ010000042">
    <property type="protein sequence ID" value="GAA2641276.1"/>
    <property type="molecule type" value="Genomic_DNA"/>
</dbReference>
<evidence type="ECO:0000256" key="1">
    <source>
        <dbReference type="SAM" id="MobiDB-lite"/>
    </source>
</evidence>
<gene>
    <name evidence="3" type="ORF">GCM10010307_42540</name>
</gene>
<comment type="caution">
    <text evidence="3">The sequence shown here is derived from an EMBL/GenBank/DDBJ whole genome shotgun (WGS) entry which is preliminary data.</text>
</comment>
<proteinExistence type="predicted"/>
<evidence type="ECO:0000313" key="4">
    <source>
        <dbReference type="Proteomes" id="UP001500151"/>
    </source>
</evidence>